<dbReference type="GO" id="GO:0000160">
    <property type="term" value="P:phosphorelay signal transduction system"/>
    <property type="evidence" value="ECO:0007669"/>
    <property type="project" value="InterPro"/>
</dbReference>
<organism evidence="4 5">
    <name type="scientific">Sphingomonas lenta</name>
    <dbReference type="NCBI Taxonomy" id="1141887"/>
    <lineage>
        <taxon>Bacteria</taxon>
        <taxon>Pseudomonadati</taxon>
        <taxon>Pseudomonadota</taxon>
        <taxon>Alphaproteobacteria</taxon>
        <taxon>Sphingomonadales</taxon>
        <taxon>Sphingomonadaceae</taxon>
        <taxon>Sphingomonas</taxon>
    </lineage>
</organism>
<protein>
    <submittedName>
        <fullName evidence="4">Response regulator</fullName>
    </submittedName>
</protein>
<gene>
    <name evidence="4" type="ORF">CKY28_06530</name>
</gene>
<dbReference type="InterPro" id="IPR011006">
    <property type="entry name" value="CheY-like_superfamily"/>
</dbReference>
<sequence length="129" mass="13924">MSARGPDNAPAILVVDDEPLVRFLAAEILEEDGFRVVEAGDAHEALAVLRTEAVPVHLVFSDIQMPGGLDGCDLARWVRENRPGLPVILTSGRIGDDALPGELRQLAPIVGKPYSFDHLTYCIRAALGR</sequence>
<evidence type="ECO:0000256" key="2">
    <source>
        <dbReference type="PROSITE-ProRule" id="PRU00169"/>
    </source>
</evidence>
<dbReference type="RefSeq" id="WP_095997485.1">
    <property type="nucleotide sequence ID" value="NZ_NSLI01000002.1"/>
</dbReference>
<dbReference type="InterPro" id="IPR050595">
    <property type="entry name" value="Bact_response_regulator"/>
</dbReference>
<dbReference type="SMART" id="SM00448">
    <property type="entry name" value="REC"/>
    <property type="match status" value="1"/>
</dbReference>
<comment type="caution">
    <text evidence="4">The sequence shown here is derived from an EMBL/GenBank/DDBJ whole genome shotgun (WGS) entry which is preliminary data.</text>
</comment>
<dbReference type="Gene3D" id="3.40.50.2300">
    <property type="match status" value="1"/>
</dbReference>
<evidence type="ECO:0000313" key="4">
    <source>
        <dbReference type="EMBL" id="PAX08988.1"/>
    </source>
</evidence>
<dbReference type="SUPFAM" id="SSF52172">
    <property type="entry name" value="CheY-like"/>
    <property type="match status" value="1"/>
</dbReference>
<evidence type="ECO:0000259" key="3">
    <source>
        <dbReference type="PROSITE" id="PS50110"/>
    </source>
</evidence>
<reference evidence="5" key="1">
    <citation type="submission" date="2017-09" db="EMBL/GenBank/DDBJ databases">
        <authorList>
            <person name="Feng G."/>
            <person name="Zhu H."/>
        </authorList>
    </citation>
    <scope>NUCLEOTIDE SEQUENCE [LARGE SCALE GENOMIC DNA]</scope>
    <source>
        <strain evidence="5">1PNM-20</strain>
    </source>
</reference>
<proteinExistence type="predicted"/>
<dbReference type="InterPro" id="IPR001789">
    <property type="entry name" value="Sig_transdc_resp-reg_receiver"/>
</dbReference>
<dbReference type="PROSITE" id="PS50110">
    <property type="entry name" value="RESPONSE_REGULATORY"/>
    <property type="match status" value="1"/>
</dbReference>
<dbReference type="AlphaFoldDB" id="A0A2A2SIE1"/>
<dbReference type="Pfam" id="PF00072">
    <property type="entry name" value="Response_reg"/>
    <property type="match status" value="1"/>
</dbReference>
<keyword evidence="1 2" id="KW-0597">Phosphoprotein</keyword>
<dbReference type="PANTHER" id="PTHR44591">
    <property type="entry name" value="STRESS RESPONSE REGULATOR PROTEIN 1"/>
    <property type="match status" value="1"/>
</dbReference>
<accession>A0A2A2SIE1</accession>
<feature type="domain" description="Response regulatory" evidence="3">
    <location>
        <begin position="11"/>
        <end position="127"/>
    </location>
</feature>
<evidence type="ECO:0000313" key="5">
    <source>
        <dbReference type="Proteomes" id="UP000218151"/>
    </source>
</evidence>
<name>A0A2A2SIE1_9SPHN</name>
<dbReference type="PANTHER" id="PTHR44591:SF18">
    <property type="entry name" value="REGULATORY PROTEIN"/>
    <property type="match status" value="1"/>
</dbReference>
<keyword evidence="5" id="KW-1185">Reference proteome</keyword>
<dbReference type="EMBL" id="NSLI01000002">
    <property type="protein sequence ID" value="PAX08988.1"/>
    <property type="molecule type" value="Genomic_DNA"/>
</dbReference>
<dbReference type="OrthoDB" id="9784719at2"/>
<dbReference type="Proteomes" id="UP000218151">
    <property type="component" value="Unassembled WGS sequence"/>
</dbReference>
<evidence type="ECO:0000256" key="1">
    <source>
        <dbReference type="ARBA" id="ARBA00022553"/>
    </source>
</evidence>
<feature type="modified residue" description="4-aspartylphosphate" evidence="2">
    <location>
        <position position="62"/>
    </location>
</feature>